<dbReference type="SMART" id="SM00116">
    <property type="entry name" value="CBS"/>
    <property type="match status" value="2"/>
</dbReference>
<proteinExistence type="predicted"/>
<dbReference type="GO" id="GO:0034707">
    <property type="term" value="C:chloride channel complex"/>
    <property type="evidence" value="ECO:0007669"/>
    <property type="project" value="UniProtKB-KW"/>
</dbReference>
<feature type="transmembrane region" description="Helical" evidence="11">
    <location>
        <begin position="368"/>
        <end position="389"/>
    </location>
</feature>
<evidence type="ECO:0000256" key="2">
    <source>
        <dbReference type="ARBA" id="ARBA00022448"/>
    </source>
</evidence>
<feature type="transmembrane region" description="Helical" evidence="11">
    <location>
        <begin position="401"/>
        <end position="425"/>
    </location>
</feature>
<dbReference type="InterPro" id="IPR050368">
    <property type="entry name" value="ClC-type_chloride_channel"/>
</dbReference>
<dbReference type="Pfam" id="PF00654">
    <property type="entry name" value="Voltage_CLC"/>
    <property type="match status" value="1"/>
</dbReference>
<reference evidence="13 14" key="1">
    <citation type="submission" date="2006-10" db="EMBL/GenBank/DDBJ databases">
        <title>Complete sequence of Syntrophobacter fumaroxidans MPOB.</title>
        <authorList>
            <consortium name="US DOE Joint Genome Institute"/>
            <person name="Copeland A."/>
            <person name="Lucas S."/>
            <person name="Lapidus A."/>
            <person name="Barry K."/>
            <person name="Detter J.C."/>
            <person name="Glavina del Rio T."/>
            <person name="Hammon N."/>
            <person name="Israni S."/>
            <person name="Pitluck S."/>
            <person name="Goltsman E.G."/>
            <person name="Martinez M."/>
            <person name="Schmutz J."/>
            <person name="Larimer F."/>
            <person name="Land M."/>
            <person name="Hauser L."/>
            <person name="Kyrpides N."/>
            <person name="Kim E."/>
            <person name="Boone D.R."/>
            <person name="Brockman F."/>
            <person name="Culley D."/>
            <person name="Ferry J."/>
            <person name="Gunsalus R."/>
            <person name="McInerney M.J."/>
            <person name="Morrison M."/>
            <person name="Plugge C."/>
            <person name="Rohlin L."/>
            <person name="Scholten J."/>
            <person name="Sieber J."/>
            <person name="Stams A.J.M."/>
            <person name="Worm P."/>
            <person name="Henstra A.M."/>
            <person name="Richardson P."/>
        </authorList>
    </citation>
    <scope>NUCLEOTIDE SEQUENCE [LARGE SCALE GENOMIC DNA]</scope>
    <source>
        <strain evidence="14">DSM 10017 / MPOB</strain>
    </source>
</reference>
<dbReference type="PROSITE" id="PS51371">
    <property type="entry name" value="CBS"/>
    <property type="match status" value="2"/>
</dbReference>
<protein>
    <submittedName>
        <fullName evidence="13">Cl-channel, voltage-gated family protein</fullName>
    </submittedName>
</protein>
<keyword evidence="10" id="KW-0129">CBS domain</keyword>
<dbReference type="InterPro" id="IPR014743">
    <property type="entry name" value="Cl-channel_core"/>
</dbReference>
<evidence type="ECO:0000256" key="8">
    <source>
        <dbReference type="ARBA" id="ARBA00023214"/>
    </source>
</evidence>
<dbReference type="InterPro" id="IPR000644">
    <property type="entry name" value="CBS_dom"/>
</dbReference>
<keyword evidence="4 11" id="KW-1133">Transmembrane helix</keyword>
<dbReference type="eggNOG" id="COG0517">
    <property type="taxonomic scope" value="Bacteria"/>
</dbReference>
<feature type="transmembrane region" description="Helical" evidence="11">
    <location>
        <begin position="302"/>
        <end position="321"/>
    </location>
</feature>
<feature type="domain" description="CBS" evidence="12">
    <location>
        <begin position="486"/>
        <end position="546"/>
    </location>
</feature>
<dbReference type="SUPFAM" id="SSF81340">
    <property type="entry name" value="Clc chloride channel"/>
    <property type="match status" value="1"/>
</dbReference>
<dbReference type="KEGG" id="sfu:Sfum_2352"/>
<evidence type="ECO:0000256" key="7">
    <source>
        <dbReference type="ARBA" id="ARBA00023173"/>
    </source>
</evidence>
<dbReference type="GO" id="GO:0005254">
    <property type="term" value="F:chloride channel activity"/>
    <property type="evidence" value="ECO:0007669"/>
    <property type="project" value="UniProtKB-KW"/>
</dbReference>
<dbReference type="Gene3D" id="1.10.3080.10">
    <property type="entry name" value="Clc chloride channel"/>
    <property type="match status" value="1"/>
</dbReference>
<comment type="subcellular location">
    <subcellularLocation>
        <location evidence="1">Membrane</location>
        <topology evidence="1">Multi-pass membrane protein</topology>
    </subcellularLocation>
</comment>
<dbReference type="InterPro" id="IPR046342">
    <property type="entry name" value="CBS_dom_sf"/>
</dbReference>
<keyword evidence="3 11" id="KW-0812">Transmembrane</keyword>
<dbReference type="Gene3D" id="3.90.1280.20">
    <property type="match status" value="2"/>
</dbReference>
<keyword evidence="8" id="KW-0868">Chloride</keyword>
<evidence type="ECO:0000256" key="6">
    <source>
        <dbReference type="ARBA" id="ARBA00023136"/>
    </source>
</evidence>
<keyword evidence="9" id="KW-0407">Ion channel</keyword>
<keyword evidence="6 11" id="KW-0472">Membrane</keyword>
<feature type="transmembrane region" description="Helical" evidence="11">
    <location>
        <begin position="193"/>
        <end position="218"/>
    </location>
</feature>
<evidence type="ECO:0000256" key="11">
    <source>
        <dbReference type="SAM" id="Phobius"/>
    </source>
</evidence>
<dbReference type="InParanoid" id="A0LKT1"/>
<feature type="transmembrane region" description="Helical" evidence="11">
    <location>
        <begin position="269"/>
        <end position="290"/>
    </location>
</feature>
<feature type="transmembrane region" description="Helical" evidence="11">
    <location>
        <begin position="432"/>
        <end position="452"/>
    </location>
</feature>
<dbReference type="FunFam" id="1.10.3080.10:FF:000018">
    <property type="entry name" value="Chloride transporter, ClC family"/>
    <property type="match status" value="1"/>
</dbReference>
<dbReference type="Pfam" id="PF00571">
    <property type="entry name" value="CBS"/>
    <property type="match status" value="2"/>
</dbReference>
<dbReference type="Proteomes" id="UP000001784">
    <property type="component" value="Chromosome"/>
</dbReference>
<organism evidence="13 14">
    <name type="scientific">Syntrophobacter fumaroxidans (strain DSM 10017 / MPOB)</name>
    <dbReference type="NCBI Taxonomy" id="335543"/>
    <lineage>
        <taxon>Bacteria</taxon>
        <taxon>Pseudomonadati</taxon>
        <taxon>Thermodesulfobacteriota</taxon>
        <taxon>Syntrophobacteria</taxon>
        <taxon>Syntrophobacterales</taxon>
        <taxon>Syntrophobacteraceae</taxon>
        <taxon>Syntrophobacter</taxon>
    </lineage>
</organism>
<dbReference type="RefSeq" id="WP_011699202.1">
    <property type="nucleotide sequence ID" value="NC_008554.1"/>
</dbReference>
<feature type="transmembrane region" description="Helical" evidence="11">
    <location>
        <begin position="40"/>
        <end position="62"/>
    </location>
</feature>
<dbReference type="EMBL" id="CP000478">
    <property type="protein sequence ID" value="ABK18033.1"/>
    <property type="molecule type" value="Genomic_DNA"/>
</dbReference>
<sequence length="612" mass="66247">MDSTDMSPAGAPRKRQVSGRYHMAWVRILDGMQRHRTVRWGFYSVAIGILSGLMACAVFALLEWTSFFCLEYLAGYAVAKPAGEHLVDLVADTPLRRWVLFLLPAFGGLLSGLIVYTWAPEAEGHGMDAFIDAFHNKSGHIRTRVPFVKGIASVITLSTGGSAGREGPIAQIGAGIGSCLGRAFHLTARERRLMLLAGCAAGLGAIFRAPLGGALTAIEVLYREDFEAEGIVLCIISSVTGYAIFTAIFGHEPIFETTALPFSNPVELLFYGILALICVPFGYAYVKIFYGLRDHLFRRLPLKRVFVPALGGLLVGLLGLFAPQVLSGGYGTIQQALKGEVSAGLLLLLAALKIVATSFTISSGGSGGVFGPSLFIGAMLGGAVGQLSHEWFPTLVTQPGGFALVGMGAFFAGVAKAPIGALLMVCEMTGGYGLVVPLMFTSVVAILLSQRWSLYEKQVLNKFHSPAHRSDTVINILQTMRVKDVFRRDVPVTVLPEDMTFGQLRRLLTRTRESFFPVVDDKWGLCGILAVRDLREVIFEQHVQDLLVVGELASRPVSVEPEDNLYDAMLLFLQTGYGQIPIVDGQAGLAGLLRLQDLMEAYQQEIDKLREG</sequence>
<dbReference type="PRINTS" id="PR00762">
    <property type="entry name" value="CLCHANNEL"/>
</dbReference>
<dbReference type="PANTHER" id="PTHR43427">
    <property type="entry name" value="CHLORIDE CHANNEL PROTEIN CLC-E"/>
    <property type="match status" value="1"/>
</dbReference>
<dbReference type="PANTHER" id="PTHR43427:SF6">
    <property type="entry name" value="CHLORIDE CHANNEL PROTEIN CLC-E"/>
    <property type="match status" value="1"/>
</dbReference>
<evidence type="ECO:0000256" key="4">
    <source>
        <dbReference type="ARBA" id="ARBA00022989"/>
    </source>
</evidence>
<evidence type="ECO:0000259" key="12">
    <source>
        <dbReference type="PROSITE" id="PS51371"/>
    </source>
</evidence>
<evidence type="ECO:0000313" key="14">
    <source>
        <dbReference type="Proteomes" id="UP000001784"/>
    </source>
</evidence>
<dbReference type="eggNOG" id="COG0038">
    <property type="taxonomic scope" value="Bacteria"/>
</dbReference>
<gene>
    <name evidence="13" type="ordered locus">Sfum_2352</name>
</gene>
<keyword evidence="5" id="KW-0406">Ion transport</keyword>
<dbReference type="AlphaFoldDB" id="A0LKT1"/>
<evidence type="ECO:0000256" key="10">
    <source>
        <dbReference type="PROSITE-ProRule" id="PRU00703"/>
    </source>
</evidence>
<evidence type="ECO:0000256" key="9">
    <source>
        <dbReference type="ARBA" id="ARBA00023303"/>
    </source>
</evidence>
<feature type="transmembrane region" description="Helical" evidence="11">
    <location>
        <begin position="98"/>
        <end position="119"/>
    </location>
</feature>
<evidence type="ECO:0000256" key="3">
    <source>
        <dbReference type="ARBA" id="ARBA00022692"/>
    </source>
</evidence>
<dbReference type="HOGENOM" id="CLU_015263_5_3_7"/>
<feature type="transmembrane region" description="Helical" evidence="11">
    <location>
        <begin position="230"/>
        <end position="249"/>
    </location>
</feature>
<accession>A0LKT1</accession>
<feature type="domain" description="CBS" evidence="12">
    <location>
        <begin position="552"/>
        <end position="608"/>
    </location>
</feature>
<evidence type="ECO:0000313" key="13">
    <source>
        <dbReference type="EMBL" id="ABK18033.1"/>
    </source>
</evidence>
<name>A0LKT1_SYNFM</name>
<keyword evidence="7" id="KW-0869">Chloride channel</keyword>
<feature type="transmembrane region" description="Helical" evidence="11">
    <location>
        <begin position="341"/>
        <end position="361"/>
    </location>
</feature>
<dbReference type="InterPro" id="IPR001807">
    <property type="entry name" value="ClC"/>
</dbReference>
<dbReference type="CDD" id="cd00400">
    <property type="entry name" value="Voltage_gated_ClC"/>
    <property type="match status" value="1"/>
</dbReference>
<keyword evidence="2" id="KW-0813">Transport</keyword>
<evidence type="ECO:0000256" key="5">
    <source>
        <dbReference type="ARBA" id="ARBA00023065"/>
    </source>
</evidence>
<dbReference type="STRING" id="335543.Sfum_2352"/>
<keyword evidence="14" id="KW-1185">Reference proteome</keyword>
<evidence type="ECO:0000256" key="1">
    <source>
        <dbReference type="ARBA" id="ARBA00004141"/>
    </source>
</evidence>
<dbReference type="SUPFAM" id="SSF54631">
    <property type="entry name" value="CBS-domain pair"/>
    <property type="match status" value="1"/>
</dbReference>
<dbReference type="FunCoup" id="A0LKT1">
    <property type="interactions" value="141"/>
</dbReference>